<keyword evidence="1" id="KW-1185">Reference proteome</keyword>
<organism evidence="1 2">
    <name type="scientific">Drosophila suzukii</name>
    <name type="common">Spotted-wing drosophila fruit fly</name>
    <dbReference type="NCBI Taxonomy" id="28584"/>
    <lineage>
        <taxon>Eukaryota</taxon>
        <taxon>Metazoa</taxon>
        <taxon>Ecdysozoa</taxon>
        <taxon>Arthropoda</taxon>
        <taxon>Hexapoda</taxon>
        <taxon>Insecta</taxon>
        <taxon>Pterygota</taxon>
        <taxon>Neoptera</taxon>
        <taxon>Endopterygota</taxon>
        <taxon>Diptera</taxon>
        <taxon>Brachycera</taxon>
        <taxon>Muscomorpha</taxon>
        <taxon>Ephydroidea</taxon>
        <taxon>Drosophilidae</taxon>
        <taxon>Drosophila</taxon>
        <taxon>Sophophora</taxon>
    </lineage>
</organism>
<name>A0ABM4TX87_DROSZ</name>
<accession>A0ABM4TX87</accession>
<sequence>MADGRSPSLVITTEENEIEWDEDLVNKRRMWRLRRARDPSVDAIFPGYAEAFEGAAKGRRVKGSTALEMAKANVKKWLDEVVRLCNLIRDMREKIKAQPHKFPDFVFECETLYRQIPQRDGNEYVVTRKLYVLQELTETVLQSYM</sequence>
<protein>
    <submittedName>
        <fullName evidence="2">Uncharacterized protein</fullName>
    </submittedName>
</protein>
<evidence type="ECO:0000313" key="2">
    <source>
        <dbReference type="RefSeq" id="XP_070854589.1"/>
    </source>
</evidence>
<dbReference type="RefSeq" id="XP_070854589.1">
    <property type="nucleotide sequence ID" value="XM_070998488.1"/>
</dbReference>
<proteinExistence type="predicted"/>
<reference evidence="2" key="2">
    <citation type="submission" date="2025-08" db="UniProtKB">
        <authorList>
            <consortium name="RefSeq"/>
        </authorList>
    </citation>
    <scope>IDENTIFICATION</scope>
</reference>
<reference evidence="1" key="1">
    <citation type="submission" date="2025-05" db="UniProtKB">
        <authorList>
            <consortium name="RefSeq"/>
        </authorList>
    </citation>
    <scope>NUCLEOTIDE SEQUENCE [LARGE SCALE GENOMIC DNA]</scope>
</reference>
<gene>
    <name evidence="2" type="primary">LOC139354257</name>
</gene>
<dbReference type="Proteomes" id="UP001652628">
    <property type="component" value="Chromosome 2"/>
</dbReference>
<dbReference type="GeneID" id="139354257"/>
<evidence type="ECO:0000313" key="1">
    <source>
        <dbReference type="Proteomes" id="UP001652628"/>
    </source>
</evidence>